<dbReference type="RefSeq" id="WP_394487116.1">
    <property type="nucleotide sequence ID" value="NZ_JBIGIA010000003.1"/>
</dbReference>
<reference evidence="3 4" key="1">
    <citation type="submission" date="2024-09" db="EMBL/GenBank/DDBJ databases">
        <title>Novel species of the genus Pelomonas and Roseateles isolated from streams.</title>
        <authorList>
            <person name="Lu H."/>
        </authorList>
    </citation>
    <scope>NUCLEOTIDE SEQUENCE [LARGE SCALE GENOMIC DNA]</scope>
    <source>
        <strain evidence="3 4">BYS96W</strain>
    </source>
</reference>
<name>A0ABW7G397_9BURK</name>
<dbReference type="Proteomes" id="UP001606305">
    <property type="component" value="Unassembled WGS sequence"/>
</dbReference>
<keyword evidence="2" id="KW-0732">Signal</keyword>
<gene>
    <name evidence="3" type="ORF">ACG00X_06050</name>
</gene>
<feature type="chain" id="PRO_5045459414" description="DUF3313 domain-containing protein" evidence="2">
    <location>
        <begin position="18"/>
        <end position="277"/>
    </location>
</feature>
<evidence type="ECO:0008006" key="5">
    <source>
        <dbReference type="Google" id="ProtNLM"/>
    </source>
</evidence>
<comment type="caution">
    <text evidence="3">The sequence shown here is derived from an EMBL/GenBank/DDBJ whole genome shotgun (WGS) entry which is preliminary data.</text>
</comment>
<proteinExistence type="predicted"/>
<feature type="signal peptide" evidence="2">
    <location>
        <begin position="1"/>
        <end position="17"/>
    </location>
</feature>
<evidence type="ECO:0000313" key="3">
    <source>
        <dbReference type="EMBL" id="MFG6456388.1"/>
    </source>
</evidence>
<organism evidence="3 4">
    <name type="scientific">Pelomonas nitida</name>
    <dbReference type="NCBI Taxonomy" id="3299027"/>
    <lineage>
        <taxon>Bacteria</taxon>
        <taxon>Pseudomonadati</taxon>
        <taxon>Pseudomonadota</taxon>
        <taxon>Betaproteobacteria</taxon>
        <taxon>Burkholderiales</taxon>
        <taxon>Sphaerotilaceae</taxon>
        <taxon>Roseateles</taxon>
    </lineage>
</organism>
<evidence type="ECO:0000256" key="1">
    <source>
        <dbReference type="SAM" id="MobiDB-lite"/>
    </source>
</evidence>
<dbReference type="EMBL" id="JBIGIA010000003">
    <property type="protein sequence ID" value="MFG6456388.1"/>
    <property type="molecule type" value="Genomic_DNA"/>
</dbReference>
<feature type="region of interest" description="Disordered" evidence="1">
    <location>
        <begin position="19"/>
        <end position="55"/>
    </location>
</feature>
<keyword evidence="4" id="KW-1185">Reference proteome</keyword>
<accession>A0ABW7G397</accession>
<protein>
    <recommendedName>
        <fullName evidence="5">DUF3313 domain-containing protein</fullName>
    </recommendedName>
</protein>
<sequence length="277" mass="29035">MKRFLIALLLAPALAMAQPGGGAGGPPPRGKPSAPPPAPAAAEQAPAEDTAPRDPNKFAALSLLGDSVQLLSLTPARGDTVQTGEWRATPSGRLDDAVLQTLNEAIKATGEQREAKLYTSSTRSLFGDPANLFVDGKLTLPGNLSAAVRQSGAKHLLLITRSRQEPALAAAMPARMLATLEGPGFVLDQRPSAQIGFDGQAGLPVFVPYVSIRVALVDLSDLRLRREQSIAVASRLPVERASADNPWIATTAEQRVKALEALIEAELPKAVKGLVAN</sequence>
<evidence type="ECO:0000313" key="4">
    <source>
        <dbReference type="Proteomes" id="UP001606305"/>
    </source>
</evidence>
<feature type="compositionally biased region" description="Pro residues" evidence="1">
    <location>
        <begin position="25"/>
        <end position="39"/>
    </location>
</feature>
<evidence type="ECO:0000256" key="2">
    <source>
        <dbReference type="SAM" id="SignalP"/>
    </source>
</evidence>